<proteinExistence type="predicted"/>
<evidence type="ECO:0000313" key="4">
    <source>
        <dbReference type="Proteomes" id="UP000652013"/>
    </source>
</evidence>
<evidence type="ECO:0000256" key="1">
    <source>
        <dbReference type="SAM" id="MobiDB-lite"/>
    </source>
</evidence>
<name>A0A8J3Y9W5_9ACTN</name>
<sequence>MLTAEPPPPAAPADPAAALAAPFTAPSATVPGLAAPDRTAPAQRRRRSAGPPNPTVGRPRGHALPAADRATTTRPRRGGARRRSDSAAQRRAPHDSLRTMQLVMVGIAAAIMLGVCGLSAFIIVADERRGREISTAAVAPPKLTDRVDISSRTVDPAPLTVDEVFPRSSLVVADRTYRVEMTHSDKDCHIAASGAAATLLDSLGCSQVIRSTLRAPEDGYLLTTGVFNLADEPGATLAHDQIKAILDSGRGRLTGMTAGSGTEALGVAPAQFGWHTRGHFLVYCVLVRADAQPIVDGDPAARRILYDAVELHLREGVLGKRAGAIPTGA</sequence>
<accession>A0A8J3Y9W5</accession>
<protein>
    <submittedName>
        <fullName evidence="3">Uncharacterized protein</fullName>
    </submittedName>
</protein>
<comment type="caution">
    <text evidence="3">The sequence shown here is derived from an EMBL/GenBank/DDBJ whole genome shotgun (WGS) entry which is preliminary data.</text>
</comment>
<reference evidence="3" key="1">
    <citation type="submission" date="2021-01" db="EMBL/GenBank/DDBJ databases">
        <title>Whole genome shotgun sequence of Spirilliplanes yamanashiensis NBRC 15828.</title>
        <authorList>
            <person name="Komaki H."/>
            <person name="Tamura T."/>
        </authorList>
    </citation>
    <scope>NUCLEOTIDE SEQUENCE</scope>
    <source>
        <strain evidence="3">NBRC 15828</strain>
    </source>
</reference>
<feature type="compositionally biased region" description="Pro residues" evidence="1">
    <location>
        <begin position="1"/>
        <end position="12"/>
    </location>
</feature>
<gene>
    <name evidence="3" type="ORF">Sya03_34970</name>
</gene>
<feature type="compositionally biased region" description="Low complexity" evidence="1">
    <location>
        <begin position="13"/>
        <end position="28"/>
    </location>
</feature>
<keyword evidence="4" id="KW-1185">Reference proteome</keyword>
<keyword evidence="2" id="KW-1133">Transmembrane helix</keyword>
<keyword evidence="2" id="KW-0812">Transmembrane</keyword>
<evidence type="ECO:0000256" key="2">
    <source>
        <dbReference type="SAM" id="Phobius"/>
    </source>
</evidence>
<keyword evidence="2" id="KW-0472">Membrane</keyword>
<evidence type="ECO:0000313" key="3">
    <source>
        <dbReference type="EMBL" id="GIJ04145.1"/>
    </source>
</evidence>
<feature type="transmembrane region" description="Helical" evidence="2">
    <location>
        <begin position="102"/>
        <end position="124"/>
    </location>
</feature>
<dbReference type="Proteomes" id="UP000652013">
    <property type="component" value="Unassembled WGS sequence"/>
</dbReference>
<dbReference type="AlphaFoldDB" id="A0A8J3Y9W5"/>
<dbReference type="EMBL" id="BOOY01000026">
    <property type="protein sequence ID" value="GIJ04145.1"/>
    <property type="molecule type" value="Genomic_DNA"/>
</dbReference>
<feature type="region of interest" description="Disordered" evidence="1">
    <location>
        <begin position="1"/>
        <end position="94"/>
    </location>
</feature>
<organism evidence="3 4">
    <name type="scientific">Spirilliplanes yamanashiensis</name>
    <dbReference type="NCBI Taxonomy" id="42233"/>
    <lineage>
        <taxon>Bacteria</taxon>
        <taxon>Bacillati</taxon>
        <taxon>Actinomycetota</taxon>
        <taxon>Actinomycetes</taxon>
        <taxon>Micromonosporales</taxon>
        <taxon>Micromonosporaceae</taxon>
        <taxon>Spirilliplanes</taxon>
    </lineage>
</organism>